<comment type="caution">
    <text evidence="1">The sequence shown here is derived from an EMBL/GenBank/DDBJ whole genome shotgun (WGS) entry which is preliminary data.</text>
</comment>
<proteinExistence type="predicted"/>
<gene>
    <name evidence="1" type="ORF">DS843_13010</name>
</gene>
<keyword evidence="2" id="KW-1185">Reference proteome</keyword>
<dbReference type="Proteomes" id="UP000480854">
    <property type="component" value="Unassembled WGS sequence"/>
</dbReference>
<dbReference type="RefSeq" id="WP_149469323.1">
    <property type="nucleotide sequence ID" value="NZ_QOKW01000008.1"/>
</dbReference>
<accession>A0A9W7TY84</accession>
<dbReference type="EMBL" id="QOKW01000008">
    <property type="protein sequence ID" value="KAA0680749.1"/>
    <property type="molecule type" value="Genomic_DNA"/>
</dbReference>
<sequence>MGSKEDCSRVCRVLAAQVAEVQARLESSSQELVATLDRLDGLLTADSDRNSAQARETAAMQDALDGLLFAQAQEHDIIRQMMGVIAHALSLLPDHIDPDRLVGLYISDAQRNVHRAALERGDAD</sequence>
<protein>
    <submittedName>
        <fullName evidence="1">Uncharacterized protein</fullName>
    </submittedName>
</protein>
<organism evidence="1 2">
    <name type="scientific">Roseomonas genomospecies 6</name>
    <dbReference type="NCBI Taxonomy" id="214106"/>
    <lineage>
        <taxon>Bacteria</taxon>
        <taxon>Pseudomonadati</taxon>
        <taxon>Pseudomonadota</taxon>
        <taxon>Alphaproteobacteria</taxon>
        <taxon>Acetobacterales</taxon>
        <taxon>Roseomonadaceae</taxon>
        <taxon>Roseomonas</taxon>
    </lineage>
</organism>
<dbReference type="AlphaFoldDB" id="A0A9W7TY84"/>
<reference evidence="1 2" key="1">
    <citation type="submission" date="2018-07" db="EMBL/GenBank/DDBJ databases">
        <title>Genome sequence of Azospirillum sp. ATCC 49961.</title>
        <authorList>
            <person name="Sant'Anna F.H."/>
            <person name="Baldani J.I."/>
            <person name="Zilli J.E."/>
            <person name="Reis V.M."/>
            <person name="Hartmann A."/>
            <person name="Cruz L."/>
            <person name="de Souza E.M."/>
            <person name="de Oliveira Pedrosa F."/>
            <person name="Passaglia L.M.P."/>
        </authorList>
    </citation>
    <scope>NUCLEOTIDE SEQUENCE [LARGE SCALE GENOMIC DNA]</scope>
    <source>
        <strain evidence="1 2">ATCC 49961</strain>
    </source>
</reference>
<evidence type="ECO:0000313" key="1">
    <source>
        <dbReference type="EMBL" id="KAA0680749.1"/>
    </source>
</evidence>
<name>A0A9W7TY84_9PROT</name>
<evidence type="ECO:0000313" key="2">
    <source>
        <dbReference type="Proteomes" id="UP000480854"/>
    </source>
</evidence>
<dbReference type="OrthoDB" id="7376073at2"/>